<feature type="transmembrane region" description="Helical" evidence="4">
    <location>
        <begin position="75"/>
        <end position="92"/>
    </location>
</feature>
<dbReference type="STRING" id="1178515.SY83_04125"/>
<evidence type="ECO:0000256" key="4">
    <source>
        <dbReference type="SAM" id="Phobius"/>
    </source>
</evidence>
<sequence length="503" mass="53584">MFKSKNRLMLQLNFGMLLLLAAVVIIFQGDAHIHDPGAVEVFEQYAWLQAVLFLIPVVCFGAAMHSMMRDQPERVSLWVTLSLTFTSMAMVSGGKGMVELHFSIFMVIALVAYYERVSLIVVMTVLFAVQHLGAFFLLPEFVFGDHAYTFGMVFIHAVFLLLTSGATILQILHKQKATAILESENQAKQYVIRGTLTKLTHSVQQLAGFIANLKHYTAMTVEASSQIAAATEEVAGGAERQLLHSKDSAQAAEELVTGVGRIAGSSSYVSDASGWMVKRAQEGGVRVNQAVQQFGTLRNSMEQAAEAVNGLNARSHEIGQIATLISSIASQTNLLALNAAIEAARAGEGGRGFAVVAGEVRKLAEQTGESAKMITGIIEHLQSAGTRAVETMRASSNEVELGNQAVADAGEIFSAMITSLEDVSSQIMDVSASAEQMSAGAQQVIVSLGEMVRISGTTTQGIMGVASSSQEQQASLESIAGSIAGLTGFTEELSGLVELLEKN</sequence>
<protein>
    <recommendedName>
        <fullName evidence="5">Methyl-accepting transducer domain-containing protein</fullName>
    </recommendedName>
</protein>
<dbReference type="Gene3D" id="1.10.287.950">
    <property type="entry name" value="Methyl-accepting chemotaxis protein"/>
    <property type="match status" value="1"/>
</dbReference>
<dbReference type="AlphaFoldDB" id="A0A172TF03"/>
<comment type="similarity">
    <text evidence="2">Belongs to the methyl-accepting chemotaxis (MCP) protein family.</text>
</comment>
<dbReference type="GO" id="GO:0007165">
    <property type="term" value="P:signal transduction"/>
    <property type="evidence" value="ECO:0007669"/>
    <property type="project" value="UniProtKB-KW"/>
</dbReference>
<dbReference type="RefSeq" id="WP_068604511.1">
    <property type="nucleotide sequence ID" value="NZ_CP011388.1"/>
</dbReference>
<keyword evidence="1 3" id="KW-0807">Transducer</keyword>
<feature type="domain" description="Methyl-accepting transducer" evidence="5">
    <location>
        <begin position="216"/>
        <end position="452"/>
    </location>
</feature>
<feature type="transmembrane region" description="Helical" evidence="4">
    <location>
        <begin position="47"/>
        <end position="63"/>
    </location>
</feature>
<dbReference type="CDD" id="cd11386">
    <property type="entry name" value="MCP_signal"/>
    <property type="match status" value="1"/>
</dbReference>
<dbReference type="GO" id="GO:0006935">
    <property type="term" value="P:chemotaxis"/>
    <property type="evidence" value="ECO:0007669"/>
    <property type="project" value="InterPro"/>
</dbReference>
<proteinExistence type="inferred from homology"/>
<evidence type="ECO:0000259" key="5">
    <source>
        <dbReference type="PROSITE" id="PS50111"/>
    </source>
</evidence>
<keyword evidence="4" id="KW-0472">Membrane</keyword>
<dbReference type="OrthoDB" id="2166737at2"/>
<dbReference type="PANTHER" id="PTHR32089">
    <property type="entry name" value="METHYL-ACCEPTING CHEMOTAXIS PROTEIN MCPB"/>
    <property type="match status" value="1"/>
</dbReference>
<gene>
    <name evidence="6" type="ORF">SY83_04125</name>
</gene>
<dbReference type="EMBL" id="CP011388">
    <property type="protein sequence ID" value="ANE45621.1"/>
    <property type="molecule type" value="Genomic_DNA"/>
</dbReference>
<dbReference type="InterPro" id="IPR004090">
    <property type="entry name" value="Chemotax_Me-accpt_rcpt"/>
</dbReference>
<dbReference type="SMART" id="SM00283">
    <property type="entry name" value="MA"/>
    <property type="match status" value="1"/>
</dbReference>
<evidence type="ECO:0000256" key="2">
    <source>
        <dbReference type="ARBA" id="ARBA00029447"/>
    </source>
</evidence>
<dbReference type="PROSITE" id="PS50111">
    <property type="entry name" value="CHEMOTAXIS_TRANSDUC_2"/>
    <property type="match status" value="1"/>
</dbReference>
<evidence type="ECO:0000313" key="7">
    <source>
        <dbReference type="Proteomes" id="UP000076927"/>
    </source>
</evidence>
<feature type="transmembrane region" description="Helical" evidence="4">
    <location>
        <begin position="119"/>
        <end position="138"/>
    </location>
</feature>
<dbReference type="PATRIC" id="fig|1178515.4.peg.821"/>
<dbReference type="Proteomes" id="UP000076927">
    <property type="component" value="Chromosome"/>
</dbReference>
<accession>A0A172TF03</accession>
<dbReference type="InterPro" id="IPR004089">
    <property type="entry name" value="MCPsignal_dom"/>
</dbReference>
<organism evidence="6 7">
    <name type="scientific">Paenibacillus swuensis</name>
    <dbReference type="NCBI Taxonomy" id="1178515"/>
    <lineage>
        <taxon>Bacteria</taxon>
        <taxon>Bacillati</taxon>
        <taxon>Bacillota</taxon>
        <taxon>Bacilli</taxon>
        <taxon>Bacillales</taxon>
        <taxon>Paenibacillaceae</taxon>
        <taxon>Paenibacillus</taxon>
    </lineage>
</organism>
<reference evidence="6 7" key="1">
    <citation type="submission" date="2015-01" db="EMBL/GenBank/DDBJ databases">
        <title>Paenibacillus swuensis/DY6/whole genome sequencing.</title>
        <authorList>
            <person name="Kim M.K."/>
            <person name="Srinivasan S."/>
            <person name="Lee J.-J."/>
        </authorList>
    </citation>
    <scope>NUCLEOTIDE SEQUENCE [LARGE SCALE GENOMIC DNA]</scope>
    <source>
        <strain evidence="6 7">DY6</strain>
    </source>
</reference>
<feature type="transmembrane region" description="Helical" evidence="4">
    <location>
        <begin position="98"/>
        <end position="114"/>
    </location>
</feature>
<feature type="transmembrane region" description="Helical" evidence="4">
    <location>
        <begin position="150"/>
        <end position="172"/>
    </location>
</feature>
<evidence type="ECO:0000256" key="1">
    <source>
        <dbReference type="ARBA" id="ARBA00023224"/>
    </source>
</evidence>
<keyword evidence="4" id="KW-1133">Transmembrane helix</keyword>
<keyword evidence="4" id="KW-0812">Transmembrane</keyword>
<dbReference type="PANTHER" id="PTHR32089:SF112">
    <property type="entry name" value="LYSOZYME-LIKE PROTEIN-RELATED"/>
    <property type="match status" value="1"/>
</dbReference>
<name>A0A172TF03_9BACL</name>
<dbReference type="GO" id="GO:0004888">
    <property type="term" value="F:transmembrane signaling receptor activity"/>
    <property type="evidence" value="ECO:0007669"/>
    <property type="project" value="InterPro"/>
</dbReference>
<dbReference type="GO" id="GO:0016020">
    <property type="term" value="C:membrane"/>
    <property type="evidence" value="ECO:0007669"/>
    <property type="project" value="InterPro"/>
</dbReference>
<keyword evidence="7" id="KW-1185">Reference proteome</keyword>
<dbReference type="PRINTS" id="PR00260">
    <property type="entry name" value="CHEMTRNSDUCR"/>
</dbReference>
<dbReference type="KEGG" id="pswu:SY83_04125"/>
<dbReference type="SUPFAM" id="SSF58104">
    <property type="entry name" value="Methyl-accepting chemotaxis protein (MCP) signaling domain"/>
    <property type="match status" value="1"/>
</dbReference>
<evidence type="ECO:0000256" key="3">
    <source>
        <dbReference type="PROSITE-ProRule" id="PRU00284"/>
    </source>
</evidence>
<dbReference type="Pfam" id="PF00015">
    <property type="entry name" value="MCPsignal"/>
    <property type="match status" value="1"/>
</dbReference>
<evidence type="ECO:0000313" key="6">
    <source>
        <dbReference type="EMBL" id="ANE45621.1"/>
    </source>
</evidence>